<evidence type="ECO:0000256" key="1">
    <source>
        <dbReference type="SAM" id="MobiDB-lite"/>
    </source>
</evidence>
<dbReference type="PANTHER" id="PTHR24637:SF421">
    <property type="entry name" value="CUTICLE COLLAGEN DPY-2"/>
    <property type="match status" value="1"/>
</dbReference>
<evidence type="ECO:0000313" key="3">
    <source>
        <dbReference type="EMBL" id="QPC84564.1"/>
    </source>
</evidence>
<feature type="compositionally biased region" description="Low complexity" evidence="1">
    <location>
        <begin position="263"/>
        <end position="304"/>
    </location>
</feature>
<keyword evidence="4" id="KW-1185">Reference proteome</keyword>
<reference evidence="3 4" key="1">
    <citation type="submission" date="2020-02" db="EMBL/GenBank/DDBJ databases">
        <authorList>
            <person name="Zheng R.K."/>
            <person name="Sun C.M."/>
        </authorList>
    </citation>
    <scope>NUCLEOTIDE SEQUENCE [LARGE SCALE GENOMIC DNA]</scope>
    <source>
        <strain evidence="4">rifampicinis</strain>
    </source>
</reference>
<feature type="domain" description="DUF5667" evidence="2">
    <location>
        <begin position="102"/>
        <end position="183"/>
    </location>
</feature>
<feature type="compositionally biased region" description="Low complexity" evidence="1">
    <location>
        <begin position="389"/>
        <end position="502"/>
    </location>
</feature>
<evidence type="ECO:0000313" key="4">
    <source>
        <dbReference type="Proteomes" id="UP000594468"/>
    </source>
</evidence>
<proteinExistence type="predicted"/>
<organism evidence="3 4">
    <name type="scientific">Phototrophicus methaneseepsis</name>
    <dbReference type="NCBI Taxonomy" id="2710758"/>
    <lineage>
        <taxon>Bacteria</taxon>
        <taxon>Bacillati</taxon>
        <taxon>Chloroflexota</taxon>
        <taxon>Candidatus Thermofontia</taxon>
        <taxon>Phototrophicales</taxon>
        <taxon>Phototrophicaceae</taxon>
        <taxon>Phototrophicus</taxon>
    </lineage>
</organism>
<name>A0A7S8ECT0_9CHLR</name>
<dbReference type="AlphaFoldDB" id="A0A7S8ECT0"/>
<accession>A0A7S8ECT0</accession>
<dbReference type="KEGG" id="pmet:G4Y79_09360"/>
<gene>
    <name evidence="3" type="ORF">G4Y79_09360</name>
</gene>
<dbReference type="Gene3D" id="2.30.30.40">
    <property type="entry name" value="SH3 Domains"/>
    <property type="match status" value="1"/>
</dbReference>
<dbReference type="EMBL" id="CP062983">
    <property type="protein sequence ID" value="QPC84564.1"/>
    <property type="molecule type" value="Genomic_DNA"/>
</dbReference>
<evidence type="ECO:0000259" key="2">
    <source>
        <dbReference type="Pfam" id="PF18915"/>
    </source>
</evidence>
<dbReference type="InterPro" id="IPR043725">
    <property type="entry name" value="DUF5667"/>
</dbReference>
<dbReference type="PANTHER" id="PTHR24637">
    <property type="entry name" value="COLLAGEN"/>
    <property type="match status" value="1"/>
</dbReference>
<protein>
    <submittedName>
        <fullName evidence="3">SH3 domain-containing protein</fullName>
    </submittedName>
</protein>
<dbReference type="Pfam" id="PF18915">
    <property type="entry name" value="DUF5667"/>
    <property type="match status" value="1"/>
</dbReference>
<dbReference type="Proteomes" id="UP000594468">
    <property type="component" value="Chromosome"/>
</dbReference>
<feature type="region of interest" description="Disordered" evidence="1">
    <location>
        <begin position="383"/>
        <end position="502"/>
    </location>
</feature>
<sequence>MTESHLNPDQLADYLDKKRSAKQSFSSAGDNDPAAQVAQLFSKEQAPQLSAAARQRMEDRILQAVPSQPAPARIIPIGLTRLAAAAAVIVFMVLIPAVSDSAVPGDVLYGAKRITEQVELITAPLLNRRADVYMRLAKRRADEAAILLDRGIFSNELVNESLANLKQASIAEDVEATDTNQAIEIYAVLEYVANSASLMSLDNGNSLDVLATARADNSLIALPTSTTTPEADALIVDASPTAPASSPDAPITITMSLTPTQTTTMTATPSPTATTTSTTTATPSSTPTRTPTTITNTPVPTVETPTPPAVVLQPDITRVGYVKANGRVNVRETPNGTVITAVEPYTPVQIVEISDDNQWMHIILPNETEGWISRSLIMLGNAPNTPAQNANSGNASGGNPPDSPGNSGNAGNPPDNPGNSGNAGNSGNSGNPPDNPGNSGNAGNSGNPPDNPGNSGNSGNSGNPPDNPGNSGNAGNSGNPPDNPGNSGNAGNSGNSGNAGNK</sequence>
<dbReference type="RefSeq" id="WP_195172627.1">
    <property type="nucleotide sequence ID" value="NZ_CP062983.1"/>
</dbReference>
<feature type="region of interest" description="Disordered" evidence="1">
    <location>
        <begin position="263"/>
        <end position="308"/>
    </location>
</feature>